<keyword evidence="1" id="KW-0732">Signal</keyword>
<dbReference type="InParanoid" id="G2WSK6"/>
<organism evidence="3 4">
    <name type="scientific">Verticillium dahliae (strain VdLs.17 / ATCC MYA-4575 / FGSC 10137)</name>
    <name type="common">Verticillium wilt</name>
    <dbReference type="NCBI Taxonomy" id="498257"/>
    <lineage>
        <taxon>Eukaryota</taxon>
        <taxon>Fungi</taxon>
        <taxon>Dikarya</taxon>
        <taxon>Ascomycota</taxon>
        <taxon>Pezizomycotina</taxon>
        <taxon>Sordariomycetes</taxon>
        <taxon>Hypocreomycetidae</taxon>
        <taxon>Glomerellales</taxon>
        <taxon>Plectosphaerellaceae</taxon>
        <taxon>Verticillium</taxon>
    </lineage>
</organism>
<dbReference type="InterPro" id="IPR005135">
    <property type="entry name" value="Endo/exonuclease/phosphatase"/>
</dbReference>
<dbReference type="AlphaFoldDB" id="G2WSK6"/>
<dbReference type="HOGENOM" id="CLU_003608_0_0_1"/>
<evidence type="ECO:0000313" key="4">
    <source>
        <dbReference type="Proteomes" id="UP000001611"/>
    </source>
</evidence>
<dbReference type="GO" id="GO:0004519">
    <property type="term" value="F:endonuclease activity"/>
    <property type="evidence" value="ECO:0007669"/>
    <property type="project" value="UniProtKB-KW"/>
</dbReference>
<dbReference type="eggNOG" id="ENOG502QV0U">
    <property type="taxonomic scope" value="Eukaryota"/>
</dbReference>
<keyword evidence="4" id="KW-1185">Reference proteome</keyword>
<dbReference type="OrthoDB" id="47488at2759"/>
<gene>
    <name evidence="3" type="ORF">VDAG_01602</name>
</gene>
<evidence type="ECO:0000256" key="1">
    <source>
        <dbReference type="SAM" id="SignalP"/>
    </source>
</evidence>
<keyword evidence="3" id="KW-0540">Nuclease</keyword>
<dbReference type="OMA" id="LWVTVKP"/>
<protein>
    <submittedName>
        <fullName evidence="3">Endonuclease/exonuclease/phosphatase family protein</fullName>
    </submittedName>
</protein>
<feature type="chain" id="PRO_5003438946" evidence="1">
    <location>
        <begin position="17"/>
        <end position="606"/>
    </location>
</feature>
<proteinExistence type="predicted"/>
<sequence length="606" mass="65220">MKVAATLLSLAGAVAATTIAEINGNKFLSPLQGQNVTAVEGLVLAKGPNGVWIRSTVPDDDDLTSEAVYVFDRNVGANLAVGDIIKLDGTILEYRSTNTHLYLTELATPRNVEVVSRNNAVVAYVIGEDTPSPPTEQYTSLDGGDVFAVPNDVRRVSAVNPVLEPTKYGLDFWEALNGELVTVKAPVGMTRPNQFGDTWVLGTWTATGRNEHGGISMLDKDVDANPETVLIGSPLDGTRNPESKMGDKLADITGVVTYSFGFYRILPLTAVKVESASSAETSPTTLESSGDCRGITFGSYNVENLWPGSEHLPDVADQIVDYLKTPDLIFLQEVQDSNGPTNDLIVSANITLATLAAAIEEKSGVVYEWLNVDPIRNQDGGQPGGNIQTAYLYRPDVLEVYKPNQGGSLDSTVVVDGPALSFNPGRIDVANDAAWANSRKPLAASWRAIKGSKTKPFFTINVHNGSKGGSSTLHGDNRPPINNGVDKRLLQTGSIGAFIDTLYAKDPKARIVVSGDFNEFAFVAPMKLLTEKHKLTSLSKHSLPATERYSYVFDGNAQQLDHMLISPSLVNDKAKLQHIHVSSWRRFADVVSDHDPAVGRLNVCGC</sequence>
<feature type="domain" description="Endonuclease/exonuclease/phosphatase" evidence="2">
    <location>
        <begin position="299"/>
        <end position="594"/>
    </location>
</feature>
<dbReference type="SUPFAM" id="SSF56219">
    <property type="entry name" value="DNase I-like"/>
    <property type="match status" value="1"/>
</dbReference>
<keyword evidence="3" id="KW-0255">Endonuclease</keyword>
<dbReference type="Gene3D" id="3.60.10.10">
    <property type="entry name" value="Endonuclease/exonuclease/phosphatase"/>
    <property type="match status" value="1"/>
</dbReference>
<evidence type="ECO:0000313" key="3">
    <source>
        <dbReference type="EMBL" id="EGY17920.1"/>
    </source>
</evidence>
<evidence type="ECO:0000259" key="2">
    <source>
        <dbReference type="Pfam" id="PF03372"/>
    </source>
</evidence>
<dbReference type="EMBL" id="DS572696">
    <property type="protein sequence ID" value="EGY17920.1"/>
    <property type="molecule type" value="Genomic_DNA"/>
</dbReference>
<name>G2WSK6_VERDV</name>
<dbReference type="CDD" id="cd04486">
    <property type="entry name" value="YhcR_OBF_like"/>
    <property type="match status" value="1"/>
</dbReference>
<accession>G2WSK6</accession>
<dbReference type="PANTHER" id="PTHR42834">
    <property type="entry name" value="ENDONUCLEASE/EXONUCLEASE/PHOSPHATASE FAMILY PROTEIN (AFU_ORTHOLOGUE AFUA_3G09210)"/>
    <property type="match status" value="1"/>
</dbReference>
<feature type="signal peptide" evidence="1">
    <location>
        <begin position="1"/>
        <end position="16"/>
    </location>
</feature>
<dbReference type="GeneID" id="20703065"/>
<reference evidence="3 4" key="1">
    <citation type="submission" date="2008-03" db="EMBL/GenBank/DDBJ databases">
        <title>The Genome Sequence of Verticillium dahliae VdLs.17.</title>
        <authorList>
            <consortium name="The Broad Institute Genome Sequencing Platform"/>
            <person name="Ma L.-J.J."/>
            <person name="Klosterman S.J."/>
            <person name="Subbarao K."/>
            <person name="Dobinson K."/>
            <person name="Veronese P."/>
            <person name="Kang S."/>
            <person name="Gold S.E."/>
            <person name="Young S."/>
            <person name="Jaffe D."/>
            <person name="Gnerre S."/>
            <person name="Berlin A."/>
            <person name="Heiman D."/>
            <person name="Hepburn T."/>
            <person name="Sykes S."/>
            <person name="Alvarado L."/>
            <person name="Kodira C.D."/>
            <person name="Lander E."/>
            <person name="Galagan J."/>
            <person name="Nusbaum C."/>
            <person name="Birren B."/>
        </authorList>
    </citation>
    <scope>NUCLEOTIDE SEQUENCE [LARGE SCALE GENOMIC DNA]</scope>
    <source>
        <strain evidence="4">VdLs.17 / ATCC MYA-4575 / FGSC 10137</strain>
    </source>
</reference>
<dbReference type="PANTHER" id="PTHR42834:SF1">
    <property type="entry name" value="ENDONUCLEASE_EXONUCLEASE_PHOSPHATASE FAMILY PROTEIN (AFU_ORTHOLOGUE AFUA_3G09210)"/>
    <property type="match status" value="1"/>
</dbReference>
<dbReference type="Pfam" id="PF03372">
    <property type="entry name" value="Exo_endo_phos"/>
    <property type="match status" value="1"/>
</dbReference>
<dbReference type="RefSeq" id="XP_009648783.1">
    <property type="nucleotide sequence ID" value="XM_009650488.1"/>
</dbReference>
<dbReference type="STRING" id="498257.G2WSK6"/>
<dbReference type="Proteomes" id="UP000001611">
    <property type="component" value="Chromosome 1"/>
</dbReference>
<dbReference type="InterPro" id="IPR036691">
    <property type="entry name" value="Endo/exonu/phosph_ase_sf"/>
</dbReference>
<dbReference type="KEGG" id="vda:VDAG_01602"/>
<keyword evidence="3" id="KW-0378">Hydrolase</keyword>